<dbReference type="EMBL" id="GAPW01005457">
    <property type="protein sequence ID" value="JAC08141.1"/>
    <property type="molecule type" value="mRNA"/>
</dbReference>
<dbReference type="Gene3D" id="2.10.25.10">
    <property type="entry name" value="Laminin"/>
    <property type="match status" value="2"/>
</dbReference>
<dbReference type="InterPro" id="IPR053255">
    <property type="entry name" value="EGF-like_domain"/>
</dbReference>
<evidence type="ECO:0000313" key="2">
    <source>
        <dbReference type="EMBL" id="JAC08141.1"/>
    </source>
</evidence>
<name>A0A023EH17_AEDAL</name>
<organism evidence="2">
    <name type="scientific">Aedes albopictus</name>
    <name type="common">Asian tiger mosquito</name>
    <name type="synonym">Stegomyia albopicta</name>
    <dbReference type="NCBI Taxonomy" id="7160"/>
    <lineage>
        <taxon>Eukaryota</taxon>
        <taxon>Metazoa</taxon>
        <taxon>Ecdysozoa</taxon>
        <taxon>Arthropoda</taxon>
        <taxon>Hexapoda</taxon>
        <taxon>Insecta</taxon>
        <taxon>Pterygota</taxon>
        <taxon>Neoptera</taxon>
        <taxon>Endopterygota</taxon>
        <taxon>Diptera</taxon>
        <taxon>Nematocera</taxon>
        <taxon>Culicoidea</taxon>
        <taxon>Culicidae</taxon>
        <taxon>Culicinae</taxon>
        <taxon>Aedini</taxon>
        <taxon>Aedes</taxon>
        <taxon>Stegomyia</taxon>
    </lineage>
</organism>
<dbReference type="PANTHER" id="PTHR24047:SF29">
    <property type="entry name" value="EATER-RELATED"/>
    <property type="match status" value="1"/>
</dbReference>
<dbReference type="VEuPathDB" id="VectorBase:AALC636_020254"/>
<feature type="chain" id="PRO_5001518981" evidence="1">
    <location>
        <begin position="25"/>
        <end position="153"/>
    </location>
</feature>
<sequence>MNSLTGNRWLLLVALLSTLQSTISHYCWSDVKTAVSKSRSTSYTQNAACAYSCNWRTQYKTVSTTCYQNDCYLDYEVTRKKVCCDGYHEVDGDCIAVCSKGCENGRCTAPEICSCNKGYLMVNDRCVPQCTSCNNGNCVAPNQCVCVAGFVKN</sequence>
<feature type="signal peptide" evidence="1">
    <location>
        <begin position="1"/>
        <end position="24"/>
    </location>
</feature>
<dbReference type="AlphaFoldDB" id="A0A023EH17"/>
<proteinExistence type="evidence at transcript level"/>
<dbReference type="VEuPathDB" id="VectorBase:AALF007370"/>
<accession>A0A023EH17</accession>
<protein>
    <submittedName>
        <fullName evidence="2">Uncharacterized protein</fullName>
    </submittedName>
</protein>
<keyword evidence="1" id="KW-0732">Signal</keyword>
<dbReference type="VEuPathDB" id="VectorBase:AALFPA_079125"/>
<dbReference type="PANTHER" id="PTHR24047">
    <property type="entry name" value="FI01909P-RELATED"/>
    <property type="match status" value="1"/>
</dbReference>
<reference evidence="2" key="1">
    <citation type="journal article" date="2014" name="PLoS Negl. Trop. Dis.">
        <title>Identification and characterization of seminal fluid proteins in the Asian tiger mosquito, Aedes albopictus.</title>
        <authorList>
            <person name="Boes K.E."/>
            <person name="Ribeiro J.M."/>
            <person name="Wong A."/>
            <person name="Harrington L.C."/>
            <person name="Wolfner M.F."/>
            <person name="Sirot L.K."/>
        </authorList>
    </citation>
    <scope>NUCLEOTIDE SEQUENCE</scope>
    <source>
        <tissue evidence="2">Reproductive organs</tissue>
    </source>
</reference>
<feature type="non-terminal residue" evidence="2">
    <location>
        <position position="153"/>
    </location>
</feature>
<evidence type="ECO:0000256" key="1">
    <source>
        <dbReference type="SAM" id="SignalP"/>
    </source>
</evidence>